<comment type="subcellular location">
    <subcellularLocation>
        <location evidence="1">Cell membrane</location>
        <topology evidence="1">Multi-pass membrane protein</topology>
    </subcellularLocation>
</comment>
<dbReference type="PROSITE" id="PS00211">
    <property type="entry name" value="ABC_TRANSPORTER_1"/>
    <property type="match status" value="1"/>
</dbReference>
<gene>
    <name evidence="10" type="ORF">WMG39_15880</name>
</gene>
<sequence length="593" mass="65986">MQNSLKTRSTYWQILPYIQQQKGTIAKALVCTLGFTIFWPIMAWLIGETASKFVGTGDFKGFTKLAAASAIIFLIRSIIQYGQDTLMAKAALTIALEIRKKTYTHLQKLNIGYFETAQTGDLSYRLTEDIDRIGEVINKFFHQFIPSILQLIVIVGYMIYLNWQLTLGALIIIPLMALLISWFGEKLLIYSRESQDRISDLSSLLTEVFSGIRLIKAFVAEDYEIARFAEEAEKNRRAKYLSERIKALQFIVVGFPEAVSIILLFLLGGWQIEQGNLTGSQFISYIAGAALLIDPIATTTANYGDFKQGEASSDRIFELLAIVPTVVEKPGAIELPHVTGKVEYRNINFAYPPQSPLDKGEKEPGQAGVPILQNMSLLALPGEMIALVGASGAGKTTLVNLLPRFYDPQAGQILIDGIDIQDVTLNTLRRQIGIVPQETILFSGTIAQNIAFGRSYYELKDVEKAAEIANAHQFISEFPDGYQTWVGERGVNLSGGQKQRIAIARAVLLNPRILILDEATSALDSESEALVQEALERLMQDRTVFIIAHRLATVRKADRILVLEKGRVVESGTHEELLEKGDRYAGYYAQQFS</sequence>
<keyword evidence="6 7" id="KW-0472">Membrane</keyword>
<dbReference type="CDD" id="cd07346">
    <property type="entry name" value="ABC_6TM_exporters"/>
    <property type="match status" value="1"/>
</dbReference>
<dbReference type="PROSITE" id="PS50929">
    <property type="entry name" value="ABC_TM1F"/>
    <property type="match status" value="1"/>
</dbReference>
<dbReference type="InterPro" id="IPR011527">
    <property type="entry name" value="ABC1_TM_dom"/>
</dbReference>
<dbReference type="SUPFAM" id="SSF90123">
    <property type="entry name" value="ABC transporter transmembrane region"/>
    <property type="match status" value="1"/>
</dbReference>
<evidence type="ECO:0000259" key="8">
    <source>
        <dbReference type="PROSITE" id="PS50893"/>
    </source>
</evidence>
<dbReference type="Gene3D" id="1.20.1560.10">
    <property type="entry name" value="ABC transporter type 1, transmembrane domain"/>
    <property type="match status" value="1"/>
</dbReference>
<keyword evidence="4 10" id="KW-0067">ATP-binding</keyword>
<dbReference type="PANTHER" id="PTHR43394">
    <property type="entry name" value="ATP-DEPENDENT PERMEASE MDL1, MITOCHONDRIAL"/>
    <property type="match status" value="1"/>
</dbReference>
<dbReference type="RefSeq" id="WP_340519871.1">
    <property type="nucleotide sequence ID" value="NZ_JBBLXS010000203.1"/>
</dbReference>
<feature type="transmembrane region" description="Helical" evidence="7">
    <location>
        <begin position="247"/>
        <end position="270"/>
    </location>
</feature>
<dbReference type="Gene3D" id="3.40.50.300">
    <property type="entry name" value="P-loop containing nucleotide triphosphate hydrolases"/>
    <property type="match status" value="1"/>
</dbReference>
<keyword evidence="11" id="KW-1185">Reference proteome</keyword>
<evidence type="ECO:0000256" key="5">
    <source>
        <dbReference type="ARBA" id="ARBA00022989"/>
    </source>
</evidence>
<dbReference type="InterPro" id="IPR039421">
    <property type="entry name" value="Type_1_exporter"/>
</dbReference>
<dbReference type="InterPro" id="IPR003439">
    <property type="entry name" value="ABC_transporter-like_ATP-bd"/>
</dbReference>
<proteinExistence type="predicted"/>
<dbReference type="EMBL" id="JBBLXS010000203">
    <property type="protein sequence ID" value="MEK0186320.1"/>
    <property type="molecule type" value="Genomic_DNA"/>
</dbReference>
<organism evidence="10 11">
    <name type="scientific">Microcoleus anatoxicus PTRS2</name>
    <dbReference type="NCBI Taxonomy" id="2705321"/>
    <lineage>
        <taxon>Bacteria</taxon>
        <taxon>Bacillati</taxon>
        <taxon>Cyanobacteriota</taxon>
        <taxon>Cyanophyceae</taxon>
        <taxon>Oscillatoriophycideae</taxon>
        <taxon>Oscillatoriales</taxon>
        <taxon>Microcoleaceae</taxon>
        <taxon>Microcoleus</taxon>
        <taxon>Microcoleus anatoxicus</taxon>
    </lineage>
</organism>
<protein>
    <submittedName>
        <fullName evidence="10">ABC transporter ATP-binding protein</fullName>
    </submittedName>
</protein>
<dbReference type="Proteomes" id="UP001384579">
    <property type="component" value="Unassembled WGS sequence"/>
</dbReference>
<evidence type="ECO:0000256" key="6">
    <source>
        <dbReference type="ARBA" id="ARBA00023136"/>
    </source>
</evidence>
<dbReference type="PANTHER" id="PTHR43394:SF1">
    <property type="entry name" value="ATP-BINDING CASSETTE SUB-FAMILY B MEMBER 10, MITOCHONDRIAL"/>
    <property type="match status" value="1"/>
</dbReference>
<evidence type="ECO:0000256" key="1">
    <source>
        <dbReference type="ARBA" id="ARBA00004651"/>
    </source>
</evidence>
<dbReference type="InterPro" id="IPR003593">
    <property type="entry name" value="AAA+_ATPase"/>
</dbReference>
<comment type="caution">
    <text evidence="10">The sequence shown here is derived from an EMBL/GenBank/DDBJ whole genome shotgun (WGS) entry which is preliminary data.</text>
</comment>
<dbReference type="InterPro" id="IPR017871">
    <property type="entry name" value="ABC_transporter-like_CS"/>
</dbReference>
<keyword evidence="5 7" id="KW-1133">Transmembrane helix</keyword>
<feature type="transmembrane region" description="Helical" evidence="7">
    <location>
        <begin position="165"/>
        <end position="184"/>
    </location>
</feature>
<dbReference type="Pfam" id="PF00005">
    <property type="entry name" value="ABC_tran"/>
    <property type="match status" value="1"/>
</dbReference>
<evidence type="ECO:0000256" key="2">
    <source>
        <dbReference type="ARBA" id="ARBA00022692"/>
    </source>
</evidence>
<feature type="transmembrane region" description="Helical" evidence="7">
    <location>
        <begin position="140"/>
        <end position="159"/>
    </location>
</feature>
<evidence type="ECO:0000313" key="11">
    <source>
        <dbReference type="Proteomes" id="UP001384579"/>
    </source>
</evidence>
<dbReference type="InterPro" id="IPR036640">
    <property type="entry name" value="ABC1_TM_sf"/>
</dbReference>
<evidence type="ECO:0000259" key="9">
    <source>
        <dbReference type="PROSITE" id="PS50929"/>
    </source>
</evidence>
<feature type="domain" description="ABC transporter" evidence="8">
    <location>
        <begin position="342"/>
        <end position="590"/>
    </location>
</feature>
<reference evidence="10 11" key="1">
    <citation type="journal article" date="2020" name="Harmful Algae">
        <title>Molecular and morphological characterization of a novel dihydroanatoxin-a producing Microcoleus species (cyanobacteria) from the Russian River, California, USA.</title>
        <authorList>
            <person name="Conklin K.Y."/>
            <person name="Stancheva R."/>
            <person name="Otten T.G."/>
            <person name="Fadness R."/>
            <person name="Boyer G.L."/>
            <person name="Read B."/>
            <person name="Zhang X."/>
            <person name="Sheath R.G."/>
        </authorList>
    </citation>
    <scope>NUCLEOTIDE SEQUENCE [LARGE SCALE GENOMIC DNA]</scope>
    <source>
        <strain evidence="10 11">PTRS2</strain>
    </source>
</reference>
<accession>A0ABU8YPM8</accession>
<dbReference type="PROSITE" id="PS50893">
    <property type="entry name" value="ABC_TRANSPORTER_2"/>
    <property type="match status" value="1"/>
</dbReference>
<dbReference type="InterPro" id="IPR027417">
    <property type="entry name" value="P-loop_NTPase"/>
</dbReference>
<keyword evidence="3" id="KW-0547">Nucleotide-binding</keyword>
<dbReference type="SMART" id="SM00382">
    <property type="entry name" value="AAA"/>
    <property type="match status" value="1"/>
</dbReference>
<evidence type="ECO:0000256" key="7">
    <source>
        <dbReference type="SAM" id="Phobius"/>
    </source>
</evidence>
<feature type="transmembrane region" description="Helical" evidence="7">
    <location>
        <begin position="59"/>
        <end position="79"/>
    </location>
</feature>
<dbReference type="SUPFAM" id="SSF52540">
    <property type="entry name" value="P-loop containing nucleoside triphosphate hydrolases"/>
    <property type="match status" value="1"/>
</dbReference>
<keyword evidence="2 7" id="KW-0812">Transmembrane</keyword>
<evidence type="ECO:0000256" key="3">
    <source>
        <dbReference type="ARBA" id="ARBA00022741"/>
    </source>
</evidence>
<dbReference type="Pfam" id="PF00664">
    <property type="entry name" value="ABC_membrane"/>
    <property type="match status" value="1"/>
</dbReference>
<evidence type="ECO:0000313" key="10">
    <source>
        <dbReference type="EMBL" id="MEK0186320.1"/>
    </source>
</evidence>
<feature type="transmembrane region" description="Helical" evidence="7">
    <location>
        <begin position="28"/>
        <end position="47"/>
    </location>
</feature>
<feature type="domain" description="ABC transmembrane type-1" evidence="9">
    <location>
        <begin position="28"/>
        <end position="308"/>
    </location>
</feature>
<dbReference type="GO" id="GO:0005524">
    <property type="term" value="F:ATP binding"/>
    <property type="evidence" value="ECO:0007669"/>
    <property type="project" value="UniProtKB-KW"/>
</dbReference>
<name>A0ABU8YPM8_9CYAN</name>
<evidence type="ECO:0000256" key="4">
    <source>
        <dbReference type="ARBA" id="ARBA00022840"/>
    </source>
</evidence>